<evidence type="ECO:0000313" key="3">
    <source>
        <dbReference type="Proteomes" id="UP000233551"/>
    </source>
</evidence>
<gene>
    <name evidence="2" type="ORF">CRG98_045960</name>
</gene>
<sequence>MGANLVGLSCRPQPPKEVTVAKVCPAPQLFSRERRGKGRWFRGLEGGGGVHRGSLVNTDDLPWEGGEGKVVGGGGPPEATVLDRH</sequence>
<reference evidence="2 3" key="1">
    <citation type="submission" date="2017-11" db="EMBL/GenBank/DDBJ databases">
        <title>De-novo sequencing of pomegranate (Punica granatum L.) genome.</title>
        <authorList>
            <person name="Akparov Z."/>
            <person name="Amiraslanov A."/>
            <person name="Hajiyeva S."/>
            <person name="Abbasov M."/>
            <person name="Kaur K."/>
            <person name="Hamwieh A."/>
            <person name="Solovyev V."/>
            <person name="Salamov A."/>
            <person name="Braich B."/>
            <person name="Kosarev P."/>
            <person name="Mahmoud A."/>
            <person name="Hajiyev E."/>
            <person name="Babayeva S."/>
            <person name="Izzatullayeva V."/>
            <person name="Mammadov A."/>
            <person name="Mammadov A."/>
            <person name="Sharifova S."/>
            <person name="Ojaghi J."/>
            <person name="Eynullazada K."/>
            <person name="Bayramov B."/>
            <person name="Abdulazimova A."/>
            <person name="Shahmuradov I."/>
        </authorList>
    </citation>
    <scope>NUCLEOTIDE SEQUENCE [LARGE SCALE GENOMIC DNA]</scope>
    <source>
        <strain evidence="3">cv. AG2017</strain>
        <tissue evidence="2">Leaf</tissue>
    </source>
</reference>
<keyword evidence="3" id="KW-1185">Reference proteome</keyword>
<dbReference type="EMBL" id="PGOL01006492">
    <property type="protein sequence ID" value="PKI33645.1"/>
    <property type="molecule type" value="Genomic_DNA"/>
</dbReference>
<protein>
    <submittedName>
        <fullName evidence="2">Uncharacterized protein</fullName>
    </submittedName>
</protein>
<proteinExistence type="predicted"/>
<evidence type="ECO:0000256" key="1">
    <source>
        <dbReference type="SAM" id="MobiDB-lite"/>
    </source>
</evidence>
<dbReference type="AlphaFoldDB" id="A0A2I0HPL2"/>
<comment type="caution">
    <text evidence="2">The sequence shown here is derived from an EMBL/GenBank/DDBJ whole genome shotgun (WGS) entry which is preliminary data.</text>
</comment>
<dbReference type="Proteomes" id="UP000233551">
    <property type="component" value="Unassembled WGS sequence"/>
</dbReference>
<accession>A0A2I0HPL2</accession>
<organism evidence="2 3">
    <name type="scientific">Punica granatum</name>
    <name type="common">Pomegranate</name>
    <dbReference type="NCBI Taxonomy" id="22663"/>
    <lineage>
        <taxon>Eukaryota</taxon>
        <taxon>Viridiplantae</taxon>
        <taxon>Streptophyta</taxon>
        <taxon>Embryophyta</taxon>
        <taxon>Tracheophyta</taxon>
        <taxon>Spermatophyta</taxon>
        <taxon>Magnoliopsida</taxon>
        <taxon>eudicotyledons</taxon>
        <taxon>Gunneridae</taxon>
        <taxon>Pentapetalae</taxon>
        <taxon>rosids</taxon>
        <taxon>malvids</taxon>
        <taxon>Myrtales</taxon>
        <taxon>Lythraceae</taxon>
        <taxon>Punica</taxon>
    </lineage>
</organism>
<evidence type="ECO:0000313" key="2">
    <source>
        <dbReference type="EMBL" id="PKI33645.1"/>
    </source>
</evidence>
<feature type="region of interest" description="Disordered" evidence="1">
    <location>
        <begin position="47"/>
        <end position="85"/>
    </location>
</feature>
<name>A0A2I0HPL2_PUNGR</name>